<evidence type="ECO:0000313" key="1">
    <source>
        <dbReference type="EMBL" id="SPH25001.1"/>
    </source>
</evidence>
<protein>
    <submittedName>
        <fullName evidence="1">Uncharacterized protein</fullName>
    </submittedName>
</protein>
<dbReference type="AlphaFoldDB" id="A0A2R8BNI4"/>
<name>A0A2R8BNI4_9RHOB</name>
<reference evidence="1 2" key="1">
    <citation type="submission" date="2018-03" db="EMBL/GenBank/DDBJ databases">
        <authorList>
            <person name="Keele B.F."/>
        </authorList>
    </citation>
    <scope>NUCLEOTIDE SEQUENCE [LARGE SCALE GENOMIC DNA]</scope>
    <source>
        <strain evidence="1 2">CECT 8626</strain>
    </source>
</reference>
<dbReference type="EMBL" id="OMOQ01000007">
    <property type="protein sequence ID" value="SPH25001.1"/>
    <property type="molecule type" value="Genomic_DNA"/>
</dbReference>
<proteinExistence type="predicted"/>
<gene>
    <name evidence="1" type="ORF">DEA8626_04035</name>
</gene>
<accession>A0A2R8BNI4</accession>
<keyword evidence="2" id="KW-1185">Reference proteome</keyword>
<organism evidence="1 2">
    <name type="scientific">Albidovulum aquaemixtae</name>
    <dbReference type="NCBI Taxonomy" id="1542388"/>
    <lineage>
        <taxon>Bacteria</taxon>
        <taxon>Pseudomonadati</taxon>
        <taxon>Pseudomonadota</taxon>
        <taxon>Alphaproteobacteria</taxon>
        <taxon>Rhodobacterales</taxon>
        <taxon>Paracoccaceae</taxon>
        <taxon>Albidovulum</taxon>
    </lineage>
</organism>
<sequence length="45" mass="5237">MRNSLNLASDVALLPMMLMDSSARGAFFRAKHRADQWRVAEFRLR</sequence>
<evidence type="ECO:0000313" key="2">
    <source>
        <dbReference type="Proteomes" id="UP000244924"/>
    </source>
</evidence>
<dbReference type="Proteomes" id="UP000244924">
    <property type="component" value="Unassembled WGS sequence"/>
</dbReference>